<keyword evidence="1" id="KW-0812">Transmembrane</keyword>
<proteinExistence type="predicted"/>
<evidence type="ECO:0000313" key="2">
    <source>
        <dbReference type="EMBL" id="MBA4650087.1"/>
    </source>
</evidence>
<name>A0A7C9DTY2_OPUST</name>
<protein>
    <submittedName>
        <fullName evidence="2">Uncharacterized protein</fullName>
    </submittedName>
</protein>
<reference evidence="2" key="2">
    <citation type="submission" date="2020-07" db="EMBL/GenBank/DDBJ databases">
        <authorList>
            <person name="Vera ALvarez R."/>
            <person name="Arias-Moreno D.M."/>
            <person name="Jimenez-Jacinto V."/>
            <person name="Jimenez-Bremont J.F."/>
            <person name="Swaminathan K."/>
            <person name="Moose S.P."/>
            <person name="Guerrero-Gonzalez M.L."/>
            <person name="Marino-Ramirez L."/>
            <person name="Landsman D."/>
            <person name="Rodriguez-Kessler M."/>
            <person name="Delgado-Sanchez P."/>
        </authorList>
    </citation>
    <scope>NUCLEOTIDE SEQUENCE</scope>
    <source>
        <tissue evidence="2">Cladode</tissue>
    </source>
</reference>
<accession>A0A7C9DTY2</accession>
<reference evidence="2" key="1">
    <citation type="journal article" date="2013" name="J. Plant Res.">
        <title>Effect of fungi and light on seed germination of three Opuntia species from semiarid lands of central Mexico.</title>
        <authorList>
            <person name="Delgado-Sanchez P."/>
            <person name="Jimenez-Bremont J.F."/>
            <person name="Guerrero-Gonzalez Mde L."/>
            <person name="Flores J."/>
        </authorList>
    </citation>
    <scope>NUCLEOTIDE SEQUENCE</scope>
    <source>
        <tissue evidence="2">Cladode</tissue>
    </source>
</reference>
<evidence type="ECO:0000256" key="1">
    <source>
        <dbReference type="SAM" id="Phobius"/>
    </source>
</evidence>
<sequence>MLRNQSTMSAWKMDWREFPPAPFIKGKMNHELTIACTSSLSSQIHVSVQPNTAYVNKITSFSFASCQLLYVTLCCFLVSRLLFCQFASVDRKCTSFSLSSCQFL</sequence>
<organism evidence="2">
    <name type="scientific">Opuntia streptacantha</name>
    <name type="common">Prickly pear cactus</name>
    <name type="synonym">Opuntia cardona</name>
    <dbReference type="NCBI Taxonomy" id="393608"/>
    <lineage>
        <taxon>Eukaryota</taxon>
        <taxon>Viridiplantae</taxon>
        <taxon>Streptophyta</taxon>
        <taxon>Embryophyta</taxon>
        <taxon>Tracheophyta</taxon>
        <taxon>Spermatophyta</taxon>
        <taxon>Magnoliopsida</taxon>
        <taxon>eudicotyledons</taxon>
        <taxon>Gunneridae</taxon>
        <taxon>Pentapetalae</taxon>
        <taxon>Caryophyllales</taxon>
        <taxon>Cactineae</taxon>
        <taxon>Cactaceae</taxon>
        <taxon>Opuntioideae</taxon>
        <taxon>Opuntia</taxon>
    </lineage>
</organism>
<feature type="transmembrane region" description="Helical" evidence="1">
    <location>
        <begin position="61"/>
        <end position="83"/>
    </location>
</feature>
<dbReference type="AlphaFoldDB" id="A0A7C9DTY2"/>
<keyword evidence="1" id="KW-0472">Membrane</keyword>
<keyword evidence="1" id="KW-1133">Transmembrane helix</keyword>
<dbReference type="EMBL" id="GISG01163464">
    <property type="protein sequence ID" value="MBA4650088.1"/>
    <property type="molecule type" value="Transcribed_RNA"/>
</dbReference>
<dbReference type="EMBL" id="GISG01163463">
    <property type="protein sequence ID" value="MBA4650087.1"/>
    <property type="molecule type" value="Transcribed_RNA"/>
</dbReference>